<accession>A0A9D1IND7</accession>
<sequence length="156" mass="19107">MRHYADEDLNKFLEENIEAVIELLKKAYVSTKKYYKNKVQDDFLYMNTYVTFNHGYCFYFARMLKSIYKKAKFVVVDKNYAHISHIYLYINGYMYDVNGKNKLNDFFVLTDNELKEININHNKVDEEVYEMFKSYFYLYLKKYVKYNDFCIKSKKI</sequence>
<dbReference type="Proteomes" id="UP000824074">
    <property type="component" value="Unassembled WGS sequence"/>
</dbReference>
<organism evidence="1 2">
    <name type="scientific">Candidatus Aphodocola excrementigallinarum</name>
    <dbReference type="NCBI Taxonomy" id="2840670"/>
    <lineage>
        <taxon>Bacteria</taxon>
        <taxon>Bacillati</taxon>
        <taxon>Bacillota</taxon>
        <taxon>Bacilli</taxon>
        <taxon>Candidatus Aphodocola</taxon>
    </lineage>
</organism>
<dbReference type="EMBL" id="DVMT01000041">
    <property type="protein sequence ID" value="HIU40472.1"/>
    <property type="molecule type" value="Genomic_DNA"/>
</dbReference>
<protein>
    <submittedName>
        <fullName evidence="1">Uncharacterized protein</fullName>
    </submittedName>
</protein>
<gene>
    <name evidence="1" type="ORF">IAB68_04150</name>
</gene>
<dbReference type="AlphaFoldDB" id="A0A9D1IND7"/>
<dbReference type="InterPro" id="IPR056239">
    <property type="entry name" value="Phage_YunG-like"/>
</dbReference>
<reference evidence="1" key="2">
    <citation type="journal article" date="2021" name="PeerJ">
        <title>Extensive microbial diversity within the chicken gut microbiome revealed by metagenomics and culture.</title>
        <authorList>
            <person name="Gilroy R."/>
            <person name="Ravi A."/>
            <person name="Getino M."/>
            <person name="Pursley I."/>
            <person name="Horton D.L."/>
            <person name="Alikhan N.F."/>
            <person name="Baker D."/>
            <person name="Gharbi K."/>
            <person name="Hall N."/>
            <person name="Watson M."/>
            <person name="Adriaenssens E.M."/>
            <person name="Foster-Nyarko E."/>
            <person name="Jarju S."/>
            <person name="Secka A."/>
            <person name="Antonio M."/>
            <person name="Oren A."/>
            <person name="Chaudhuri R.R."/>
            <person name="La Ragione R."/>
            <person name="Hildebrand F."/>
            <person name="Pallen M.J."/>
        </authorList>
    </citation>
    <scope>NUCLEOTIDE SEQUENCE</scope>
    <source>
        <strain evidence="1">CHK193-30670</strain>
    </source>
</reference>
<evidence type="ECO:0000313" key="1">
    <source>
        <dbReference type="EMBL" id="HIU40472.1"/>
    </source>
</evidence>
<comment type="caution">
    <text evidence="1">The sequence shown here is derived from an EMBL/GenBank/DDBJ whole genome shotgun (WGS) entry which is preliminary data.</text>
</comment>
<reference evidence="1" key="1">
    <citation type="submission" date="2020-10" db="EMBL/GenBank/DDBJ databases">
        <authorList>
            <person name="Gilroy R."/>
        </authorList>
    </citation>
    <scope>NUCLEOTIDE SEQUENCE</scope>
    <source>
        <strain evidence="1">CHK193-30670</strain>
    </source>
</reference>
<evidence type="ECO:0000313" key="2">
    <source>
        <dbReference type="Proteomes" id="UP000824074"/>
    </source>
</evidence>
<proteinExistence type="predicted"/>
<dbReference type="Pfam" id="PF24591">
    <property type="entry name" value="Phage_YunG-like"/>
    <property type="match status" value="1"/>
</dbReference>
<name>A0A9D1IND7_9FIRM</name>